<organism evidence="1 2">
    <name type="scientific">Spirosoma liriopis</name>
    <dbReference type="NCBI Taxonomy" id="2937440"/>
    <lineage>
        <taxon>Bacteria</taxon>
        <taxon>Pseudomonadati</taxon>
        <taxon>Bacteroidota</taxon>
        <taxon>Cytophagia</taxon>
        <taxon>Cytophagales</taxon>
        <taxon>Cytophagaceae</taxon>
        <taxon>Spirosoma</taxon>
    </lineage>
</organism>
<protein>
    <submittedName>
        <fullName evidence="1">Uncharacterized protein</fullName>
    </submittedName>
</protein>
<name>A0ABT0HSW2_9BACT</name>
<dbReference type="EMBL" id="JALPRF010000007">
    <property type="protein sequence ID" value="MCK8495270.1"/>
    <property type="molecule type" value="Genomic_DNA"/>
</dbReference>
<gene>
    <name evidence="1" type="ORF">M0L20_25600</name>
</gene>
<dbReference type="Proteomes" id="UP001202180">
    <property type="component" value="Unassembled WGS sequence"/>
</dbReference>
<keyword evidence="2" id="KW-1185">Reference proteome</keyword>
<evidence type="ECO:0000313" key="1">
    <source>
        <dbReference type="EMBL" id="MCK8495270.1"/>
    </source>
</evidence>
<accession>A0ABT0HSW2</accession>
<evidence type="ECO:0000313" key="2">
    <source>
        <dbReference type="Proteomes" id="UP001202180"/>
    </source>
</evidence>
<sequence length="73" mass="8495">MAHFFNYGYLFVADQLGCQFYSFDLFPIGMYKPPKGIPEDHWLTATVQYLFAQRFEQLSNIIIAVYEDSDGSQ</sequence>
<proteinExistence type="predicted"/>
<comment type="caution">
    <text evidence="1">The sequence shown here is derived from an EMBL/GenBank/DDBJ whole genome shotgun (WGS) entry which is preliminary data.</text>
</comment>
<reference evidence="1 2" key="1">
    <citation type="submission" date="2022-04" db="EMBL/GenBank/DDBJ databases">
        <title>Spirosoma sp. strain RP8 genome sequencing and assembly.</title>
        <authorList>
            <person name="Jung Y."/>
        </authorList>
    </citation>
    <scope>NUCLEOTIDE SEQUENCE [LARGE SCALE GENOMIC DNA]</scope>
    <source>
        <strain evidence="1 2">RP8</strain>
    </source>
</reference>